<dbReference type="PANTHER" id="PTHR43341:SF20">
    <property type="entry name" value="AAT FAMILY AMINO ACID TRANSPORTER"/>
    <property type="match status" value="1"/>
</dbReference>
<sequence>MADTSPYTLKDTDHVRKSEKVDLYAIQSLDDGCIEEQAHSSEGLHREMNSRHLTFISLGSVIGTGIFLGIGSTLSSSGPVGLVLAYSIICSVVICVMLCVGEMVTYLPVVGAHLRLSGRFVDPSLCVAMSWNYWYCWALIAAAEVSAFSLLITYWTVAVPTAVWITLALVVILAVNLCGPRVYAEVEFYMSSIKVITIIGLIILGIVIDAGGGPSHDVIGFRYWNNPGPFVQYMNIPGTSGRFLGFFSGLTGAAFSSIGAEMLALAAAETKNPRRIIPTAIKATWVRVVLFYFCGAFIVSLIVSSDNAQLGTNSTAAASPYVIAIQAAGIETLPSIINACILTSALSAGIGDCYTATRTLHSMAGKGMAPKIFGYTTSYGNPTVAACTTWLFGLLAYLSVSSGSSKVFNFLLNLTALAGIITWLCIAISHIRFRAGLKAQGIPYESLPYRNSISLFGAYWVIFVVSVVTLFSGWHVFSAWDTATFFGNYLPIGLFIIIFVVSKVCSKTKFVRASEMDLHSGVDEFARQHQEAEEERSERRASKDKFGGRVGGWLKAVTTG</sequence>
<dbReference type="GO" id="GO:0016020">
    <property type="term" value="C:membrane"/>
    <property type="evidence" value="ECO:0007669"/>
    <property type="project" value="UniProtKB-SubCell"/>
</dbReference>
<reference evidence="10 11" key="1">
    <citation type="journal article" date="2016" name="Sci. Rep.">
        <title>Peltaster fructicola genome reveals evolution from an invasive phytopathogen to an ectophytic parasite.</title>
        <authorList>
            <person name="Xu C."/>
            <person name="Chen H."/>
            <person name="Gleason M.L."/>
            <person name="Xu J.R."/>
            <person name="Liu H."/>
            <person name="Zhang R."/>
            <person name="Sun G."/>
        </authorList>
    </citation>
    <scope>NUCLEOTIDE SEQUENCE [LARGE SCALE GENOMIC DNA]</scope>
    <source>
        <strain evidence="10 11">LNHT1506</strain>
    </source>
</reference>
<keyword evidence="5 8" id="KW-1133">Transmembrane helix</keyword>
<dbReference type="InterPro" id="IPR004841">
    <property type="entry name" value="AA-permease/SLC12A_dom"/>
</dbReference>
<dbReference type="InterPro" id="IPR050524">
    <property type="entry name" value="APC_YAT"/>
</dbReference>
<comment type="subcellular location">
    <subcellularLocation>
        <location evidence="1">Membrane</location>
        <topology evidence="1">Multi-pass membrane protein</topology>
    </subcellularLocation>
</comment>
<proteinExistence type="predicted"/>
<feature type="transmembrane region" description="Helical" evidence="8">
    <location>
        <begin position="53"/>
        <end position="71"/>
    </location>
</feature>
<feature type="compositionally biased region" description="Basic and acidic residues" evidence="7">
    <location>
        <begin position="530"/>
        <end position="547"/>
    </location>
</feature>
<feature type="region of interest" description="Disordered" evidence="7">
    <location>
        <begin position="530"/>
        <end position="560"/>
    </location>
</feature>
<protein>
    <recommendedName>
        <fullName evidence="9">Amino acid permease/ SLC12A domain-containing protein</fullName>
    </recommendedName>
</protein>
<feature type="transmembrane region" description="Helical" evidence="8">
    <location>
        <begin position="410"/>
        <end position="433"/>
    </location>
</feature>
<feature type="transmembrane region" description="Helical" evidence="8">
    <location>
        <begin position="378"/>
        <end position="398"/>
    </location>
</feature>
<evidence type="ECO:0000256" key="6">
    <source>
        <dbReference type="ARBA" id="ARBA00023136"/>
    </source>
</evidence>
<feature type="transmembrane region" description="Helical" evidence="8">
    <location>
        <begin position="453"/>
        <end position="477"/>
    </location>
</feature>
<dbReference type="FunFam" id="1.20.1740.10:FF:000001">
    <property type="entry name" value="Amino acid permease"/>
    <property type="match status" value="1"/>
</dbReference>
<feature type="transmembrane region" description="Helical" evidence="8">
    <location>
        <begin position="186"/>
        <end position="208"/>
    </location>
</feature>
<feature type="transmembrane region" description="Helical" evidence="8">
    <location>
        <begin position="336"/>
        <end position="357"/>
    </location>
</feature>
<evidence type="ECO:0000313" key="10">
    <source>
        <dbReference type="EMBL" id="QIX01608.1"/>
    </source>
</evidence>
<evidence type="ECO:0000313" key="11">
    <source>
        <dbReference type="Proteomes" id="UP000503462"/>
    </source>
</evidence>
<evidence type="ECO:0000256" key="4">
    <source>
        <dbReference type="ARBA" id="ARBA00022970"/>
    </source>
</evidence>
<dbReference type="PANTHER" id="PTHR43341">
    <property type="entry name" value="AMINO ACID PERMEASE"/>
    <property type="match status" value="1"/>
</dbReference>
<keyword evidence="11" id="KW-1185">Reference proteome</keyword>
<evidence type="ECO:0000256" key="8">
    <source>
        <dbReference type="SAM" id="Phobius"/>
    </source>
</evidence>
<feature type="transmembrane region" description="Helical" evidence="8">
    <location>
        <begin position="489"/>
        <end position="506"/>
    </location>
</feature>
<feature type="transmembrane region" description="Helical" evidence="8">
    <location>
        <begin position="243"/>
        <end position="264"/>
    </location>
</feature>
<dbReference type="Proteomes" id="UP000503462">
    <property type="component" value="Chromosome 5"/>
</dbReference>
<evidence type="ECO:0000259" key="9">
    <source>
        <dbReference type="Pfam" id="PF00324"/>
    </source>
</evidence>
<gene>
    <name evidence="10" type="ORF">AMS68_007125</name>
</gene>
<dbReference type="OrthoDB" id="3900342at2759"/>
<keyword evidence="6 8" id="KW-0472">Membrane</keyword>
<accession>A0A6H0Y438</accession>
<evidence type="ECO:0000256" key="3">
    <source>
        <dbReference type="ARBA" id="ARBA00022692"/>
    </source>
</evidence>
<feature type="transmembrane region" description="Helical" evidence="8">
    <location>
        <begin position="133"/>
        <end position="155"/>
    </location>
</feature>
<dbReference type="GO" id="GO:0015171">
    <property type="term" value="F:amino acid transmembrane transporter activity"/>
    <property type="evidence" value="ECO:0007669"/>
    <property type="project" value="TreeGrafter"/>
</dbReference>
<keyword evidence="4" id="KW-0029">Amino-acid transport</keyword>
<feature type="transmembrane region" description="Helical" evidence="8">
    <location>
        <begin position="285"/>
        <end position="303"/>
    </location>
</feature>
<organism evidence="10 11">
    <name type="scientific">Peltaster fructicola</name>
    <dbReference type="NCBI Taxonomy" id="286661"/>
    <lineage>
        <taxon>Eukaryota</taxon>
        <taxon>Fungi</taxon>
        <taxon>Dikarya</taxon>
        <taxon>Ascomycota</taxon>
        <taxon>Pezizomycotina</taxon>
        <taxon>Dothideomycetes</taxon>
        <taxon>Dothideomycetes incertae sedis</taxon>
        <taxon>Peltaster</taxon>
    </lineage>
</organism>
<feature type="transmembrane region" description="Helical" evidence="8">
    <location>
        <begin position="83"/>
        <end position="112"/>
    </location>
</feature>
<feature type="transmembrane region" description="Helical" evidence="8">
    <location>
        <begin position="161"/>
        <end position="179"/>
    </location>
</feature>
<evidence type="ECO:0000256" key="5">
    <source>
        <dbReference type="ARBA" id="ARBA00022989"/>
    </source>
</evidence>
<dbReference type="EMBL" id="CP051143">
    <property type="protein sequence ID" value="QIX01608.1"/>
    <property type="molecule type" value="Genomic_DNA"/>
</dbReference>
<dbReference type="Gene3D" id="1.20.1740.10">
    <property type="entry name" value="Amino acid/polyamine transporter I"/>
    <property type="match status" value="1"/>
</dbReference>
<evidence type="ECO:0000256" key="1">
    <source>
        <dbReference type="ARBA" id="ARBA00004141"/>
    </source>
</evidence>
<keyword evidence="3 8" id="KW-0812">Transmembrane</keyword>
<feature type="domain" description="Amino acid permease/ SLC12A" evidence="9">
    <location>
        <begin position="52"/>
        <end position="511"/>
    </location>
</feature>
<name>A0A6H0Y438_9PEZI</name>
<keyword evidence="2" id="KW-0813">Transport</keyword>
<dbReference type="PIRSF" id="PIRSF006060">
    <property type="entry name" value="AA_transporter"/>
    <property type="match status" value="1"/>
</dbReference>
<dbReference type="PROSITE" id="PS00218">
    <property type="entry name" value="AMINO_ACID_PERMEASE_1"/>
    <property type="match status" value="1"/>
</dbReference>
<dbReference type="Pfam" id="PF00324">
    <property type="entry name" value="AA_permease"/>
    <property type="match status" value="1"/>
</dbReference>
<dbReference type="InterPro" id="IPR004840">
    <property type="entry name" value="Amino_acid_permease_CS"/>
</dbReference>
<evidence type="ECO:0000256" key="2">
    <source>
        <dbReference type="ARBA" id="ARBA00022448"/>
    </source>
</evidence>
<evidence type="ECO:0000256" key="7">
    <source>
        <dbReference type="SAM" id="MobiDB-lite"/>
    </source>
</evidence>
<dbReference type="AlphaFoldDB" id="A0A6H0Y438"/>